<organism evidence="1 2">
    <name type="scientific">Phytophthora cactorum</name>
    <dbReference type="NCBI Taxonomy" id="29920"/>
    <lineage>
        <taxon>Eukaryota</taxon>
        <taxon>Sar</taxon>
        <taxon>Stramenopiles</taxon>
        <taxon>Oomycota</taxon>
        <taxon>Peronosporomycetes</taxon>
        <taxon>Peronosporales</taxon>
        <taxon>Peronosporaceae</taxon>
        <taxon>Phytophthora</taxon>
    </lineage>
</organism>
<sequence length="78" mass="8650">MEPVAHFSIFQQDSSLACVVVGVGATIDLGFDEGDLAESIPEKLMEKIDEDFDPSRVVCEARWQGAQCFQKENCQIVK</sequence>
<dbReference type="Proteomes" id="UP000736787">
    <property type="component" value="Unassembled WGS sequence"/>
</dbReference>
<evidence type="ECO:0000313" key="1">
    <source>
        <dbReference type="EMBL" id="KAG2947376.1"/>
    </source>
</evidence>
<dbReference type="EMBL" id="RCMK01000134">
    <property type="protein sequence ID" value="KAG2947376.1"/>
    <property type="molecule type" value="Genomic_DNA"/>
</dbReference>
<proteinExistence type="predicted"/>
<dbReference type="AlphaFoldDB" id="A0A8T1E016"/>
<evidence type="ECO:0000313" key="2">
    <source>
        <dbReference type="Proteomes" id="UP000736787"/>
    </source>
</evidence>
<protein>
    <submittedName>
        <fullName evidence="1">Uncharacterized protein</fullName>
    </submittedName>
</protein>
<reference evidence="1" key="1">
    <citation type="submission" date="2018-10" db="EMBL/GenBank/DDBJ databases">
        <title>Effector identification in a new, highly contiguous assembly of the strawberry crown rot pathogen Phytophthora cactorum.</title>
        <authorList>
            <person name="Armitage A.D."/>
            <person name="Nellist C.F."/>
            <person name="Bates H."/>
            <person name="Vickerstaff R.J."/>
            <person name="Harrison R.J."/>
        </authorList>
    </citation>
    <scope>NUCLEOTIDE SEQUENCE</scope>
    <source>
        <strain evidence="1">4040</strain>
    </source>
</reference>
<gene>
    <name evidence="1" type="ORF">PC117_g6852</name>
</gene>
<accession>A0A8T1E016</accession>
<name>A0A8T1E016_9STRA</name>
<comment type="caution">
    <text evidence="1">The sequence shown here is derived from an EMBL/GenBank/DDBJ whole genome shotgun (WGS) entry which is preliminary data.</text>
</comment>